<keyword evidence="3" id="KW-1185">Reference proteome</keyword>
<evidence type="ECO:0000256" key="1">
    <source>
        <dbReference type="SAM" id="MobiDB-lite"/>
    </source>
</evidence>
<evidence type="ECO:0000313" key="2">
    <source>
        <dbReference type="EMBL" id="WAR05116.1"/>
    </source>
</evidence>
<organism evidence="2 3">
    <name type="scientific">Mya arenaria</name>
    <name type="common">Soft-shell clam</name>
    <dbReference type="NCBI Taxonomy" id="6604"/>
    <lineage>
        <taxon>Eukaryota</taxon>
        <taxon>Metazoa</taxon>
        <taxon>Spiralia</taxon>
        <taxon>Lophotrochozoa</taxon>
        <taxon>Mollusca</taxon>
        <taxon>Bivalvia</taxon>
        <taxon>Autobranchia</taxon>
        <taxon>Heteroconchia</taxon>
        <taxon>Euheterodonta</taxon>
        <taxon>Imparidentia</taxon>
        <taxon>Neoheterodontei</taxon>
        <taxon>Myida</taxon>
        <taxon>Myoidea</taxon>
        <taxon>Myidae</taxon>
        <taxon>Mya</taxon>
    </lineage>
</organism>
<evidence type="ECO:0000313" key="3">
    <source>
        <dbReference type="Proteomes" id="UP001164746"/>
    </source>
</evidence>
<feature type="region of interest" description="Disordered" evidence="1">
    <location>
        <begin position="40"/>
        <end position="63"/>
    </location>
</feature>
<dbReference type="Proteomes" id="UP001164746">
    <property type="component" value="Chromosome 5"/>
</dbReference>
<reference evidence="2" key="1">
    <citation type="submission" date="2022-11" db="EMBL/GenBank/DDBJ databases">
        <title>Centuries of genome instability and evolution in soft-shell clam transmissible cancer (bioRxiv).</title>
        <authorList>
            <person name="Hart S.F.M."/>
            <person name="Yonemitsu M.A."/>
            <person name="Giersch R.M."/>
            <person name="Beal B.F."/>
            <person name="Arriagada G."/>
            <person name="Davis B.W."/>
            <person name="Ostrander E.A."/>
            <person name="Goff S.P."/>
            <person name="Metzger M.J."/>
        </authorList>
    </citation>
    <scope>NUCLEOTIDE SEQUENCE</scope>
    <source>
        <strain evidence="2">MELC-2E11</strain>
        <tissue evidence="2">Siphon/mantle</tissue>
    </source>
</reference>
<dbReference type="EMBL" id="CP111016">
    <property type="protein sequence ID" value="WAR05116.1"/>
    <property type="molecule type" value="Genomic_DNA"/>
</dbReference>
<proteinExistence type="predicted"/>
<feature type="non-terminal residue" evidence="2">
    <location>
        <position position="1"/>
    </location>
</feature>
<accession>A0ABY7E946</accession>
<gene>
    <name evidence="2" type="ORF">MAR_020485</name>
</gene>
<name>A0ABY7E946_MYAAR</name>
<protein>
    <submittedName>
        <fullName evidence="2">Uncharacterized protein</fullName>
    </submittedName>
</protein>
<sequence>APYLAHTQLANVCGVAAKPYQSFVFSSNLFTRECWLVNDRNPNPPRIDPRSPISNAKDGDLAD</sequence>